<keyword evidence="3 4" id="KW-0067">ATP-binding</keyword>
<keyword evidence="2 4" id="KW-0547">Nucleotide-binding</keyword>
<dbReference type="SUPFAM" id="SSF56059">
    <property type="entry name" value="Glutathione synthetase ATP-binding domain-like"/>
    <property type="match status" value="1"/>
</dbReference>
<dbReference type="PROSITE" id="PS50975">
    <property type="entry name" value="ATP_GRASP"/>
    <property type="match status" value="1"/>
</dbReference>
<evidence type="ECO:0000256" key="1">
    <source>
        <dbReference type="ARBA" id="ARBA00022598"/>
    </source>
</evidence>
<sequence length="405" mass="43315">MTIVVLESLTFGLRRLVDAASELGERLCLLTQDPGFYHHELASIAEDRLDVVVVDTFDRDAVHKAIAALPGVRGLISSTDTWAVAGAELAEEFGLPGLAAERVRLARDKFAVRNLLWEKGLSSGRAERVAVAELDIEWLSRTTGLPAVVKDSAGTGSRNVWLVRDSSDLSVVRAEAEAATLSGTLFAEPFLRGPVYSAETLTWRGHTRLLGVSSRLMSPPPKFVESVTAFPVAFPQHQRAELSAWIGQVLAAVGYTDRFAHVEFAMTATGPEVIEINPRIGGAQVAESMCRALGYNVYRAAVQLALGERPELIGIELPGGPAVAFTLSYPEEAGVFAEVSGLSQLGELPGAPEWLPTKQPGVLIEHLGDHRGCVGMVLAEAETAELAVHRVTAAAGTLRVRTSAL</sequence>
<proteinExistence type="predicted"/>
<dbReference type="Pfam" id="PF18130">
    <property type="entry name" value="ATPgrasp_N"/>
    <property type="match status" value="1"/>
</dbReference>
<dbReference type="InterPro" id="IPR041472">
    <property type="entry name" value="BL00235/CARNS1_N"/>
</dbReference>
<dbReference type="Proteomes" id="UP001501747">
    <property type="component" value="Unassembled WGS sequence"/>
</dbReference>
<dbReference type="PANTHER" id="PTHR43585:SF2">
    <property type="entry name" value="ATP-GRASP ENZYME FSQD"/>
    <property type="match status" value="1"/>
</dbReference>
<reference evidence="7" key="1">
    <citation type="journal article" date="2019" name="Int. J. Syst. Evol. Microbiol.">
        <title>The Global Catalogue of Microorganisms (GCM) 10K type strain sequencing project: providing services to taxonomists for standard genome sequencing and annotation.</title>
        <authorList>
            <consortium name="The Broad Institute Genomics Platform"/>
            <consortium name="The Broad Institute Genome Sequencing Center for Infectious Disease"/>
            <person name="Wu L."/>
            <person name="Ma J."/>
        </authorList>
    </citation>
    <scope>NUCLEOTIDE SEQUENCE [LARGE SCALE GENOMIC DNA]</scope>
    <source>
        <strain evidence="7">JCM 17342</strain>
    </source>
</reference>
<evidence type="ECO:0000313" key="7">
    <source>
        <dbReference type="Proteomes" id="UP001501747"/>
    </source>
</evidence>
<accession>A0ABP7RZ74</accession>
<protein>
    <submittedName>
        <fullName evidence="6">ATP-grasp domain-containing protein</fullName>
    </submittedName>
</protein>
<evidence type="ECO:0000256" key="3">
    <source>
        <dbReference type="ARBA" id="ARBA00022840"/>
    </source>
</evidence>
<dbReference type="PANTHER" id="PTHR43585">
    <property type="entry name" value="FUMIPYRROLE BIOSYNTHESIS PROTEIN C"/>
    <property type="match status" value="1"/>
</dbReference>
<keyword evidence="7" id="KW-1185">Reference proteome</keyword>
<dbReference type="Pfam" id="PF18603">
    <property type="entry name" value="LAL_C2"/>
    <property type="match status" value="1"/>
</dbReference>
<dbReference type="InterPro" id="IPR052032">
    <property type="entry name" value="ATP-dep_AA_Ligase"/>
</dbReference>
<organism evidence="6 7">
    <name type="scientific">Allokutzneria multivorans</name>
    <dbReference type="NCBI Taxonomy" id="1142134"/>
    <lineage>
        <taxon>Bacteria</taxon>
        <taxon>Bacillati</taxon>
        <taxon>Actinomycetota</taxon>
        <taxon>Actinomycetes</taxon>
        <taxon>Pseudonocardiales</taxon>
        <taxon>Pseudonocardiaceae</taxon>
        <taxon>Allokutzneria</taxon>
    </lineage>
</organism>
<dbReference type="Pfam" id="PF13535">
    <property type="entry name" value="ATP-grasp_4"/>
    <property type="match status" value="1"/>
</dbReference>
<dbReference type="InterPro" id="IPR040570">
    <property type="entry name" value="LAL_C2"/>
</dbReference>
<comment type="caution">
    <text evidence="6">The sequence shown here is derived from an EMBL/GenBank/DDBJ whole genome shotgun (WGS) entry which is preliminary data.</text>
</comment>
<evidence type="ECO:0000256" key="2">
    <source>
        <dbReference type="ARBA" id="ARBA00022741"/>
    </source>
</evidence>
<evidence type="ECO:0000259" key="5">
    <source>
        <dbReference type="PROSITE" id="PS50975"/>
    </source>
</evidence>
<name>A0ABP7RZ74_9PSEU</name>
<evidence type="ECO:0000313" key="6">
    <source>
        <dbReference type="EMBL" id="GAA4004276.1"/>
    </source>
</evidence>
<feature type="domain" description="ATP-grasp" evidence="5">
    <location>
        <begin position="113"/>
        <end position="306"/>
    </location>
</feature>
<dbReference type="EMBL" id="BAABAL010000007">
    <property type="protein sequence ID" value="GAA4004276.1"/>
    <property type="molecule type" value="Genomic_DNA"/>
</dbReference>
<evidence type="ECO:0000256" key="4">
    <source>
        <dbReference type="PROSITE-ProRule" id="PRU00409"/>
    </source>
</evidence>
<dbReference type="InterPro" id="IPR011761">
    <property type="entry name" value="ATP-grasp"/>
</dbReference>
<dbReference type="RefSeq" id="WP_344874369.1">
    <property type="nucleotide sequence ID" value="NZ_BAABAL010000007.1"/>
</dbReference>
<gene>
    <name evidence="6" type="ORF">GCM10022247_26630</name>
</gene>
<keyword evidence="1" id="KW-0436">Ligase</keyword>
<dbReference type="Gene3D" id="3.30.470.20">
    <property type="entry name" value="ATP-grasp fold, B domain"/>
    <property type="match status" value="1"/>
</dbReference>